<dbReference type="OrthoDB" id="62952at2759"/>
<gene>
    <name evidence="1" type="ORF">P171DRAFT_428697</name>
</gene>
<name>A0A9P4PR42_9PLEO</name>
<protein>
    <recommendedName>
        <fullName evidence="3">F-box domain-containing protein</fullName>
    </recommendedName>
</protein>
<keyword evidence="2" id="KW-1185">Reference proteome</keyword>
<dbReference type="EMBL" id="MU001495">
    <property type="protein sequence ID" value="KAF2448652.1"/>
    <property type="molecule type" value="Genomic_DNA"/>
</dbReference>
<dbReference type="AlphaFoldDB" id="A0A9P4PR42"/>
<evidence type="ECO:0000313" key="2">
    <source>
        <dbReference type="Proteomes" id="UP000799764"/>
    </source>
</evidence>
<sequence length="341" mass="39147">MHHGAVQRVYSIASGNAVVRSIARRVDELASSHSLEPVYTAHQFTSLIQRQPSSRLLELPPEVRQLIYRYVFECDLGLHLGRRAYIQLALLETCRLIHSEAHELAFNSWYFHVLDGPRLIKGTPSKRRKWNAWKIARSKKSDTRESMRRKSLSRRLWALGARINHLRYVGITMPHAKLSPLSKDNPFLLTRLPLTELTIGLTGTVGKHWKHHVAIYHNIVGSLLCLSQNATPGSLPPLIRTQTKEKFERFIALKRWMYKPQHTDVCQMLKALETKKVVVRATQNVLWNAFVFFGLFTGNEWGLATPHVDGDRYLHFVEEEELLQGSGVLEFGRVDHRKGGL</sequence>
<accession>A0A9P4PR42</accession>
<comment type="caution">
    <text evidence="1">The sequence shown here is derived from an EMBL/GenBank/DDBJ whole genome shotgun (WGS) entry which is preliminary data.</text>
</comment>
<proteinExistence type="predicted"/>
<reference evidence="1" key="1">
    <citation type="journal article" date="2020" name="Stud. Mycol.">
        <title>101 Dothideomycetes genomes: a test case for predicting lifestyles and emergence of pathogens.</title>
        <authorList>
            <person name="Haridas S."/>
            <person name="Albert R."/>
            <person name="Binder M."/>
            <person name="Bloem J."/>
            <person name="Labutti K."/>
            <person name="Salamov A."/>
            <person name="Andreopoulos B."/>
            <person name="Baker S."/>
            <person name="Barry K."/>
            <person name="Bills G."/>
            <person name="Bluhm B."/>
            <person name="Cannon C."/>
            <person name="Castanera R."/>
            <person name="Culley D."/>
            <person name="Daum C."/>
            <person name="Ezra D."/>
            <person name="Gonzalez J."/>
            <person name="Henrissat B."/>
            <person name="Kuo A."/>
            <person name="Liang C."/>
            <person name="Lipzen A."/>
            <person name="Lutzoni F."/>
            <person name="Magnuson J."/>
            <person name="Mondo S."/>
            <person name="Nolan M."/>
            <person name="Ohm R."/>
            <person name="Pangilinan J."/>
            <person name="Park H.-J."/>
            <person name="Ramirez L."/>
            <person name="Alfaro M."/>
            <person name="Sun H."/>
            <person name="Tritt A."/>
            <person name="Yoshinaga Y."/>
            <person name="Zwiers L.-H."/>
            <person name="Turgeon B."/>
            <person name="Goodwin S."/>
            <person name="Spatafora J."/>
            <person name="Crous P."/>
            <person name="Grigoriev I."/>
        </authorList>
    </citation>
    <scope>NUCLEOTIDE SEQUENCE</scope>
    <source>
        <strain evidence="1">CBS 690.94</strain>
    </source>
</reference>
<evidence type="ECO:0000313" key="1">
    <source>
        <dbReference type="EMBL" id="KAF2448652.1"/>
    </source>
</evidence>
<evidence type="ECO:0008006" key="3">
    <source>
        <dbReference type="Google" id="ProtNLM"/>
    </source>
</evidence>
<dbReference type="Proteomes" id="UP000799764">
    <property type="component" value="Unassembled WGS sequence"/>
</dbReference>
<organism evidence="1 2">
    <name type="scientific">Karstenula rhodostoma CBS 690.94</name>
    <dbReference type="NCBI Taxonomy" id="1392251"/>
    <lineage>
        <taxon>Eukaryota</taxon>
        <taxon>Fungi</taxon>
        <taxon>Dikarya</taxon>
        <taxon>Ascomycota</taxon>
        <taxon>Pezizomycotina</taxon>
        <taxon>Dothideomycetes</taxon>
        <taxon>Pleosporomycetidae</taxon>
        <taxon>Pleosporales</taxon>
        <taxon>Massarineae</taxon>
        <taxon>Didymosphaeriaceae</taxon>
        <taxon>Karstenula</taxon>
    </lineage>
</organism>